<organism evidence="1">
    <name type="scientific">Desulfofervidus auxilii</name>
    <dbReference type="NCBI Taxonomy" id="1621989"/>
    <lineage>
        <taxon>Bacteria</taxon>
        <taxon>Pseudomonadati</taxon>
        <taxon>Thermodesulfobacteriota</taxon>
        <taxon>Candidatus Desulfofervidia</taxon>
        <taxon>Candidatus Desulfofervidales</taxon>
        <taxon>Candidatus Desulfofervidaceae</taxon>
        <taxon>Candidatus Desulfofervidus</taxon>
    </lineage>
</organism>
<dbReference type="AlphaFoldDB" id="A0A7C0U2M6"/>
<gene>
    <name evidence="1" type="ORF">ENG63_05510</name>
</gene>
<proteinExistence type="predicted"/>
<reference evidence="1" key="1">
    <citation type="journal article" date="2020" name="mSystems">
        <title>Genome- and Community-Level Interaction Insights into Carbon Utilization and Element Cycling Functions of Hydrothermarchaeota in Hydrothermal Sediment.</title>
        <authorList>
            <person name="Zhou Z."/>
            <person name="Liu Y."/>
            <person name="Xu W."/>
            <person name="Pan J."/>
            <person name="Luo Z.H."/>
            <person name="Li M."/>
        </authorList>
    </citation>
    <scope>NUCLEOTIDE SEQUENCE [LARGE SCALE GENOMIC DNA]</scope>
    <source>
        <strain evidence="1">HyVt-233</strain>
    </source>
</reference>
<name>A0A7C0U2M6_DESA2</name>
<sequence>MFRLLRKILGIEENKYKPHIAGKYKPRIYNPDTYKVDENDFNFCDDHDFALDPEYSSLSCNICHNDDD</sequence>
<dbReference type="EMBL" id="DRBS01000211">
    <property type="protein sequence ID" value="HDD44299.1"/>
    <property type="molecule type" value="Genomic_DNA"/>
</dbReference>
<evidence type="ECO:0000313" key="1">
    <source>
        <dbReference type="EMBL" id="HDD44299.1"/>
    </source>
</evidence>
<dbReference type="Proteomes" id="UP000886289">
    <property type="component" value="Unassembled WGS sequence"/>
</dbReference>
<comment type="caution">
    <text evidence="1">The sequence shown here is derived from an EMBL/GenBank/DDBJ whole genome shotgun (WGS) entry which is preliminary data.</text>
</comment>
<accession>A0A7C0U2M6</accession>
<protein>
    <submittedName>
        <fullName evidence="1">Uncharacterized protein</fullName>
    </submittedName>
</protein>